<name>A0A9P5X2Y8_9AGAR</name>
<protein>
    <submittedName>
        <fullName evidence="2">Uncharacterized protein</fullName>
    </submittedName>
</protein>
<evidence type="ECO:0000256" key="1">
    <source>
        <dbReference type="SAM" id="Phobius"/>
    </source>
</evidence>
<accession>A0A9P5X2Y8</accession>
<feature type="transmembrane region" description="Helical" evidence="1">
    <location>
        <begin position="33"/>
        <end position="56"/>
    </location>
</feature>
<evidence type="ECO:0000313" key="2">
    <source>
        <dbReference type="EMBL" id="KAF9442407.1"/>
    </source>
</evidence>
<keyword evidence="3" id="KW-1185">Reference proteome</keyword>
<feature type="transmembrane region" description="Helical" evidence="1">
    <location>
        <begin position="142"/>
        <end position="163"/>
    </location>
</feature>
<dbReference type="Proteomes" id="UP000807342">
    <property type="component" value="Unassembled WGS sequence"/>
</dbReference>
<keyword evidence="1" id="KW-0812">Transmembrane</keyword>
<feature type="transmembrane region" description="Helical" evidence="1">
    <location>
        <begin position="76"/>
        <end position="95"/>
    </location>
</feature>
<comment type="caution">
    <text evidence="2">The sequence shown here is derived from an EMBL/GenBank/DDBJ whole genome shotgun (WGS) entry which is preliminary data.</text>
</comment>
<feature type="transmembrane region" description="Helical" evidence="1">
    <location>
        <begin position="503"/>
        <end position="525"/>
    </location>
</feature>
<dbReference type="EMBL" id="MU151639">
    <property type="protein sequence ID" value="KAF9442407.1"/>
    <property type="molecule type" value="Genomic_DNA"/>
</dbReference>
<sequence length="586" mass="65284">MPPPHSFLLDLESTDGVSTEEDQLTRRSIFWRVGIFGLLEGAFLTLSAIVLVHPIILNFPENISPSEAKSAFTVLFIVWHALAIAAAKDILLFVFSAEWMAQYERTGRLESQKTDRVSKLTTGILGQTQHFLSRTATTQYRLAMVLVGLFMSLGSMGPGAVVVNTVPVDVPINIGVANVTFPYYFNTTEDYKLNNTWMLDTRANSILRLELFEKMAFGFESSDNLMIPWPSKQFNASSSRIVYQSDVLSFDFNCTWYKPTVWKYSTDPERIFWQAWDKVFIMEAISEAFVPMVTWPTTFFGSSWIFAAYDTNSSSPNAPGLDLSGLPTTSRDELEPKLNGSGFAVPQTVTALVCDPQIDVYTAQVTLDKGILHAVRSDHPPVGNIDSRKILRDLYISDLIPSLAYNFPDSIYGISSSMFSSVARLLLFCSEDSPCNTSFKPFPIPEINNNMNRFFRSASKASLDGYNGTRPDIDTLSIPNFNTFTTPAVGQADKMALVASKPFFVALIIIISLVTLSLGFLCFLIEPERLLCFNLDNVSRSILDELERLDTAQVHATTSSLTLSPIDIAEKSAYPARSRPWRSPSD</sequence>
<proteinExistence type="predicted"/>
<dbReference type="AlphaFoldDB" id="A0A9P5X2Y8"/>
<dbReference type="OrthoDB" id="3010174at2759"/>
<keyword evidence="1" id="KW-0472">Membrane</keyword>
<organism evidence="2 3">
    <name type="scientific">Macrolepiota fuliginosa MF-IS2</name>
    <dbReference type="NCBI Taxonomy" id="1400762"/>
    <lineage>
        <taxon>Eukaryota</taxon>
        <taxon>Fungi</taxon>
        <taxon>Dikarya</taxon>
        <taxon>Basidiomycota</taxon>
        <taxon>Agaricomycotina</taxon>
        <taxon>Agaricomycetes</taxon>
        <taxon>Agaricomycetidae</taxon>
        <taxon>Agaricales</taxon>
        <taxon>Agaricineae</taxon>
        <taxon>Agaricaceae</taxon>
        <taxon>Macrolepiota</taxon>
    </lineage>
</organism>
<evidence type="ECO:0000313" key="3">
    <source>
        <dbReference type="Proteomes" id="UP000807342"/>
    </source>
</evidence>
<gene>
    <name evidence="2" type="ORF">P691DRAFT_779430</name>
</gene>
<keyword evidence="1" id="KW-1133">Transmembrane helix</keyword>
<reference evidence="2" key="1">
    <citation type="submission" date="2020-11" db="EMBL/GenBank/DDBJ databases">
        <authorList>
            <consortium name="DOE Joint Genome Institute"/>
            <person name="Ahrendt S."/>
            <person name="Riley R."/>
            <person name="Andreopoulos W."/>
            <person name="Labutti K."/>
            <person name="Pangilinan J."/>
            <person name="Ruiz-Duenas F.J."/>
            <person name="Barrasa J.M."/>
            <person name="Sanchez-Garcia M."/>
            <person name="Camarero S."/>
            <person name="Miyauchi S."/>
            <person name="Serrano A."/>
            <person name="Linde D."/>
            <person name="Babiker R."/>
            <person name="Drula E."/>
            <person name="Ayuso-Fernandez I."/>
            <person name="Pacheco R."/>
            <person name="Padilla G."/>
            <person name="Ferreira P."/>
            <person name="Barriuso J."/>
            <person name="Kellner H."/>
            <person name="Castanera R."/>
            <person name="Alfaro M."/>
            <person name="Ramirez L."/>
            <person name="Pisabarro A.G."/>
            <person name="Kuo A."/>
            <person name="Tritt A."/>
            <person name="Lipzen A."/>
            <person name="He G."/>
            <person name="Yan M."/>
            <person name="Ng V."/>
            <person name="Cullen D."/>
            <person name="Martin F."/>
            <person name="Rosso M.-N."/>
            <person name="Henrissat B."/>
            <person name="Hibbett D."/>
            <person name="Martinez A.T."/>
            <person name="Grigoriev I.V."/>
        </authorList>
    </citation>
    <scope>NUCLEOTIDE SEQUENCE</scope>
    <source>
        <strain evidence="2">MF-IS2</strain>
    </source>
</reference>